<evidence type="ECO:0000313" key="7">
    <source>
        <dbReference type="Proteomes" id="UP000280417"/>
    </source>
</evidence>
<keyword evidence="3 5" id="KW-1133">Transmembrane helix</keyword>
<comment type="caution">
    <text evidence="6">The sequence shown here is derived from an EMBL/GenBank/DDBJ whole genome shotgun (WGS) entry which is preliminary data.</text>
</comment>
<accession>A0A662DME6</accession>
<keyword evidence="4 5" id="KW-0472">Membrane</keyword>
<feature type="transmembrane region" description="Helical" evidence="5">
    <location>
        <begin position="6"/>
        <end position="21"/>
    </location>
</feature>
<proteinExistence type="predicted"/>
<protein>
    <recommendedName>
        <fullName evidence="8">CvpA family protein</fullName>
    </recommendedName>
</protein>
<organism evidence="6 7">
    <name type="scientific">Aerophobetes bacterium</name>
    <dbReference type="NCBI Taxonomy" id="2030807"/>
    <lineage>
        <taxon>Bacteria</taxon>
        <taxon>Candidatus Aerophobota</taxon>
    </lineage>
</organism>
<dbReference type="GO" id="GO:0016020">
    <property type="term" value="C:membrane"/>
    <property type="evidence" value="ECO:0007669"/>
    <property type="project" value="UniProtKB-SubCell"/>
</dbReference>
<dbReference type="Pfam" id="PF02674">
    <property type="entry name" value="Colicin_V"/>
    <property type="match status" value="1"/>
</dbReference>
<feature type="transmembrane region" description="Helical" evidence="5">
    <location>
        <begin position="103"/>
        <end position="126"/>
    </location>
</feature>
<feature type="transmembrane region" description="Helical" evidence="5">
    <location>
        <begin position="65"/>
        <end position="91"/>
    </location>
</feature>
<evidence type="ECO:0000256" key="3">
    <source>
        <dbReference type="ARBA" id="ARBA00022989"/>
    </source>
</evidence>
<evidence type="ECO:0000313" key="6">
    <source>
        <dbReference type="EMBL" id="RLE15463.1"/>
    </source>
</evidence>
<dbReference type="PANTHER" id="PTHR37306">
    <property type="entry name" value="COLICIN V PRODUCTION PROTEIN"/>
    <property type="match status" value="1"/>
</dbReference>
<evidence type="ECO:0000256" key="2">
    <source>
        <dbReference type="ARBA" id="ARBA00022692"/>
    </source>
</evidence>
<sequence>MNWIDIVLGAVVLLFVIRGVLKGLIREGTGVGGVLLGLIVGINRYQQLGEVIYTEFGVLSPKVCYIVAFIIIFGGIAILGTIAGILIHNILSRHSAIRGLEEGGGFVLGLLEGALVCSIILILLSVSPFSTKFEQWSKDSILKPYLLKAGPFIYDSIASLTPGKAKKFIEKLDPFKIKDSLSGSSD</sequence>
<evidence type="ECO:0000256" key="4">
    <source>
        <dbReference type="ARBA" id="ARBA00023136"/>
    </source>
</evidence>
<evidence type="ECO:0000256" key="5">
    <source>
        <dbReference type="SAM" id="Phobius"/>
    </source>
</evidence>
<keyword evidence="2 5" id="KW-0812">Transmembrane</keyword>
<evidence type="ECO:0000256" key="1">
    <source>
        <dbReference type="ARBA" id="ARBA00004141"/>
    </source>
</evidence>
<dbReference type="InterPro" id="IPR003825">
    <property type="entry name" value="Colicin-V_CvpA"/>
</dbReference>
<dbReference type="AlphaFoldDB" id="A0A662DME6"/>
<dbReference type="Proteomes" id="UP000280417">
    <property type="component" value="Unassembled WGS sequence"/>
</dbReference>
<dbReference type="PANTHER" id="PTHR37306:SF1">
    <property type="entry name" value="COLICIN V PRODUCTION PROTEIN"/>
    <property type="match status" value="1"/>
</dbReference>
<feature type="transmembrane region" description="Helical" evidence="5">
    <location>
        <begin position="28"/>
        <end position="45"/>
    </location>
</feature>
<dbReference type="GO" id="GO:0009403">
    <property type="term" value="P:toxin biosynthetic process"/>
    <property type="evidence" value="ECO:0007669"/>
    <property type="project" value="InterPro"/>
</dbReference>
<gene>
    <name evidence="6" type="ORF">DRJ04_00255</name>
</gene>
<evidence type="ECO:0008006" key="8">
    <source>
        <dbReference type="Google" id="ProtNLM"/>
    </source>
</evidence>
<name>A0A662DME6_UNCAE</name>
<dbReference type="EMBL" id="QMQA01000003">
    <property type="protein sequence ID" value="RLE15463.1"/>
    <property type="molecule type" value="Genomic_DNA"/>
</dbReference>
<reference evidence="6 7" key="1">
    <citation type="submission" date="2018-06" db="EMBL/GenBank/DDBJ databases">
        <title>Extensive metabolic versatility and redundancy in microbially diverse, dynamic hydrothermal sediments.</title>
        <authorList>
            <person name="Dombrowski N."/>
            <person name="Teske A."/>
            <person name="Baker B.J."/>
        </authorList>
    </citation>
    <scope>NUCLEOTIDE SEQUENCE [LARGE SCALE GENOMIC DNA]</scope>
    <source>
        <strain evidence="6">B3_G15</strain>
    </source>
</reference>
<comment type="subcellular location">
    <subcellularLocation>
        <location evidence="1">Membrane</location>
        <topology evidence="1">Multi-pass membrane protein</topology>
    </subcellularLocation>
</comment>